<comment type="caution">
    <text evidence="2">The sequence shown here is derived from an EMBL/GenBank/DDBJ whole genome shotgun (WGS) entry which is preliminary data.</text>
</comment>
<evidence type="ECO:0000259" key="1">
    <source>
        <dbReference type="Pfam" id="PF07969"/>
    </source>
</evidence>
<gene>
    <name evidence="2" type="ORF">PACILC2_03520</name>
</gene>
<dbReference type="SUPFAM" id="SSF51556">
    <property type="entry name" value="Metallo-dependent hydrolases"/>
    <property type="match status" value="1"/>
</dbReference>
<sequence length="456" mass="48564">MAKAGAGGAVLEIINARLPLADERHYYTLRAENGVWTAIGRQSGRLEPGGYLSLDMPEGAYAKRLDAEGKLVLPGLVDAHMHLDKAFSLPWAANRSGTLAEAIASYSRQAPLFAKGEIKARMTRMALQAVSYGTTSIRTHIDVHAEAGARVALRSVEAALEVKEKLAPWVRVQIFPMAPYRAQPGFGMELIGEMLAMGVDGIGGAPHLADEPEAHIDRIFELADRYGCPVDLHVDESDDPGMRTCVYIAERTAAYGMGGRVVAGHLCSLSAMNPEDAAYAIGRLAEAGVAAVTLPAANLYLQGRADRRAVRRGVTRVKELAAAGVPVAAASDNVHDPFHPFGRGDLLQIALITAYAAHMGAPSDLRQLLRMITEIPAGIIGISGYGIKAGCEADFVVIDARSPEELFAMQPERRWVYRAGSCLAAAAPPAAWADPALADEWAAARNVGFAGVLAER</sequence>
<dbReference type="RefSeq" id="WP_213527019.1">
    <property type="nucleotide sequence ID" value="NZ_BOVJ01000009.1"/>
</dbReference>
<dbReference type="Pfam" id="PF07969">
    <property type="entry name" value="Amidohydro_3"/>
    <property type="match status" value="1"/>
</dbReference>
<reference evidence="2 3" key="1">
    <citation type="submission" date="2021-04" db="EMBL/GenBank/DDBJ databases">
        <title>Draft genome sequence of Paenibacillus cisolokensis, LC2-13A.</title>
        <authorList>
            <person name="Uke A."/>
            <person name="Chhe C."/>
            <person name="Baramee S."/>
            <person name="Kosugi A."/>
        </authorList>
    </citation>
    <scope>NUCLEOTIDE SEQUENCE [LARGE SCALE GENOMIC DNA]</scope>
    <source>
        <strain evidence="2 3">LC2-13A</strain>
    </source>
</reference>
<evidence type="ECO:0000313" key="3">
    <source>
        <dbReference type="Proteomes" id="UP000680304"/>
    </source>
</evidence>
<name>A0ABQ4N0U4_9BACL</name>
<dbReference type="SUPFAM" id="SSF51338">
    <property type="entry name" value="Composite domain of metallo-dependent hydrolases"/>
    <property type="match status" value="1"/>
</dbReference>
<dbReference type="Gene3D" id="2.30.40.10">
    <property type="entry name" value="Urease, subunit C, domain 1"/>
    <property type="match status" value="1"/>
</dbReference>
<dbReference type="InterPro" id="IPR032466">
    <property type="entry name" value="Metal_Hydrolase"/>
</dbReference>
<dbReference type="PANTHER" id="PTHR32027:SF9">
    <property type="entry name" value="BLL3847 PROTEIN"/>
    <property type="match status" value="1"/>
</dbReference>
<dbReference type="InterPro" id="IPR011059">
    <property type="entry name" value="Metal-dep_hydrolase_composite"/>
</dbReference>
<dbReference type="InterPro" id="IPR013108">
    <property type="entry name" value="Amidohydro_3"/>
</dbReference>
<evidence type="ECO:0000313" key="2">
    <source>
        <dbReference type="EMBL" id="GIQ61784.1"/>
    </source>
</evidence>
<dbReference type="EMBL" id="BOVJ01000009">
    <property type="protein sequence ID" value="GIQ61784.1"/>
    <property type="molecule type" value="Genomic_DNA"/>
</dbReference>
<dbReference type="CDD" id="cd01293">
    <property type="entry name" value="Bact_CD"/>
    <property type="match status" value="1"/>
</dbReference>
<organism evidence="2 3">
    <name type="scientific">Paenibacillus cisolokensis</name>
    <dbReference type="NCBI Taxonomy" id="1658519"/>
    <lineage>
        <taxon>Bacteria</taxon>
        <taxon>Bacillati</taxon>
        <taxon>Bacillota</taxon>
        <taxon>Bacilli</taxon>
        <taxon>Bacillales</taxon>
        <taxon>Paenibacillaceae</taxon>
        <taxon>Paenibacillus</taxon>
    </lineage>
</organism>
<feature type="domain" description="Amidohydrolase 3" evidence="1">
    <location>
        <begin position="111"/>
        <end position="415"/>
    </location>
</feature>
<protein>
    <submittedName>
        <fullName evidence="2">Amidohydrolase</fullName>
    </submittedName>
</protein>
<proteinExistence type="predicted"/>
<dbReference type="PANTHER" id="PTHR32027">
    <property type="entry name" value="CYTOSINE DEAMINASE"/>
    <property type="match status" value="1"/>
</dbReference>
<dbReference type="InterPro" id="IPR052349">
    <property type="entry name" value="Metallo-hydrolase_Enzymes"/>
</dbReference>
<keyword evidence="3" id="KW-1185">Reference proteome</keyword>
<dbReference type="Proteomes" id="UP000680304">
    <property type="component" value="Unassembled WGS sequence"/>
</dbReference>
<dbReference type="Gene3D" id="3.20.20.140">
    <property type="entry name" value="Metal-dependent hydrolases"/>
    <property type="match status" value="1"/>
</dbReference>
<accession>A0ABQ4N0U4</accession>